<gene>
    <name evidence="3" type="ORF">SAMN06296058_2370</name>
</gene>
<feature type="chain" id="PRO_5012707718" description="DUF4398 domain-containing protein" evidence="1">
    <location>
        <begin position="32"/>
        <end position="131"/>
    </location>
</feature>
<name>A0A1T5LDW1_9GAMM</name>
<keyword evidence="4" id="KW-1185">Reference proteome</keyword>
<sequence length="131" mass="14252">MNRSFAQFHIPLHVMAASLALMLAFIGTANAQSAPIPEVDTARQAVDRADQADADQYAPDAMARARNLLAQAQQAQSNRDKKDAIEFALRASADADLARALSQEALANAELQHRRAEISELQRKLGTEETP</sequence>
<dbReference type="STRING" id="428993.SAMN06296058_2370"/>
<keyword evidence="1" id="KW-0732">Signal</keyword>
<dbReference type="EMBL" id="FUZV01000002">
    <property type="protein sequence ID" value="SKC74173.1"/>
    <property type="molecule type" value="Genomic_DNA"/>
</dbReference>
<proteinExistence type="predicted"/>
<accession>A0A1T5LDW1</accession>
<dbReference type="AlphaFoldDB" id="A0A1T5LDW1"/>
<dbReference type="InterPro" id="IPR025511">
    <property type="entry name" value="DUF4398"/>
</dbReference>
<protein>
    <recommendedName>
        <fullName evidence="2">DUF4398 domain-containing protein</fullName>
    </recommendedName>
</protein>
<reference evidence="3 4" key="1">
    <citation type="submission" date="2017-02" db="EMBL/GenBank/DDBJ databases">
        <authorList>
            <person name="Peterson S.W."/>
        </authorList>
    </citation>
    <scope>NUCLEOTIDE SEQUENCE [LARGE SCALE GENOMIC DNA]</scope>
    <source>
        <strain evidence="3 4">P15</strain>
    </source>
</reference>
<feature type="domain" description="DUF4398" evidence="2">
    <location>
        <begin position="37"/>
        <end position="112"/>
    </location>
</feature>
<evidence type="ECO:0000313" key="3">
    <source>
        <dbReference type="EMBL" id="SKC74173.1"/>
    </source>
</evidence>
<dbReference type="Pfam" id="PF14346">
    <property type="entry name" value="DUF4398"/>
    <property type="match status" value="1"/>
</dbReference>
<evidence type="ECO:0000256" key="1">
    <source>
        <dbReference type="SAM" id="SignalP"/>
    </source>
</evidence>
<dbReference type="RefSeq" id="WP_079724737.1">
    <property type="nucleotide sequence ID" value="NZ_BMCL01000001.1"/>
</dbReference>
<evidence type="ECO:0000313" key="4">
    <source>
        <dbReference type="Proteomes" id="UP000190341"/>
    </source>
</evidence>
<feature type="signal peptide" evidence="1">
    <location>
        <begin position="1"/>
        <end position="31"/>
    </location>
</feature>
<organism evidence="3 4">
    <name type="scientific">Pseudoxanthomonas indica</name>
    <dbReference type="NCBI Taxonomy" id="428993"/>
    <lineage>
        <taxon>Bacteria</taxon>
        <taxon>Pseudomonadati</taxon>
        <taxon>Pseudomonadota</taxon>
        <taxon>Gammaproteobacteria</taxon>
        <taxon>Lysobacterales</taxon>
        <taxon>Lysobacteraceae</taxon>
        <taxon>Pseudoxanthomonas</taxon>
    </lineage>
</organism>
<dbReference type="Gene3D" id="1.20.1270.390">
    <property type="match status" value="1"/>
</dbReference>
<dbReference type="Proteomes" id="UP000190341">
    <property type="component" value="Unassembled WGS sequence"/>
</dbReference>
<evidence type="ECO:0000259" key="2">
    <source>
        <dbReference type="Pfam" id="PF14346"/>
    </source>
</evidence>